<dbReference type="InterPro" id="IPR036661">
    <property type="entry name" value="Luciferase-like_sf"/>
</dbReference>
<evidence type="ECO:0000313" key="4">
    <source>
        <dbReference type="Proteomes" id="UP000655208"/>
    </source>
</evidence>
<dbReference type="PANTHER" id="PTHR43244">
    <property type="match status" value="1"/>
</dbReference>
<evidence type="ECO:0000259" key="2">
    <source>
        <dbReference type="Pfam" id="PF00296"/>
    </source>
</evidence>
<dbReference type="InterPro" id="IPR019945">
    <property type="entry name" value="F420_G6P_DH-rel"/>
</dbReference>
<dbReference type="Pfam" id="PF00296">
    <property type="entry name" value="Bac_luciferase"/>
    <property type="match status" value="1"/>
</dbReference>
<accession>A0A917SUT2</accession>
<feature type="domain" description="Luciferase-like" evidence="2">
    <location>
        <begin position="20"/>
        <end position="300"/>
    </location>
</feature>
<evidence type="ECO:0000313" key="3">
    <source>
        <dbReference type="EMBL" id="GGL97127.1"/>
    </source>
</evidence>
<dbReference type="AlphaFoldDB" id="A0A917SUT2"/>
<proteinExistence type="predicted"/>
<dbReference type="GO" id="GO:0016705">
    <property type="term" value="F:oxidoreductase activity, acting on paired donors, with incorporation or reduction of molecular oxygen"/>
    <property type="evidence" value="ECO:0007669"/>
    <property type="project" value="InterPro"/>
</dbReference>
<gene>
    <name evidence="3" type="ORF">GCM10011594_16020</name>
</gene>
<dbReference type="EMBL" id="BMNA01000003">
    <property type="protein sequence ID" value="GGL97127.1"/>
    <property type="molecule type" value="Genomic_DNA"/>
</dbReference>
<protein>
    <submittedName>
        <fullName evidence="3">LLM class F420-dependent oxidoreductase</fullName>
    </submittedName>
</protein>
<dbReference type="InterPro" id="IPR011251">
    <property type="entry name" value="Luciferase-like_dom"/>
</dbReference>
<evidence type="ECO:0000256" key="1">
    <source>
        <dbReference type="ARBA" id="ARBA00023002"/>
    </source>
</evidence>
<reference evidence="3" key="2">
    <citation type="submission" date="2020-09" db="EMBL/GenBank/DDBJ databases">
        <authorList>
            <person name="Sun Q."/>
            <person name="Zhou Y."/>
        </authorList>
    </citation>
    <scope>NUCLEOTIDE SEQUENCE</scope>
    <source>
        <strain evidence="3">CGMCC 4.7308</strain>
    </source>
</reference>
<name>A0A917SUT2_9ACTN</name>
<dbReference type="Proteomes" id="UP000655208">
    <property type="component" value="Unassembled WGS sequence"/>
</dbReference>
<comment type="caution">
    <text evidence="3">The sequence shown here is derived from an EMBL/GenBank/DDBJ whole genome shotgun (WGS) entry which is preliminary data.</text>
</comment>
<dbReference type="SUPFAM" id="SSF51679">
    <property type="entry name" value="Bacterial luciferase-like"/>
    <property type="match status" value="1"/>
</dbReference>
<reference evidence="3" key="1">
    <citation type="journal article" date="2014" name="Int. J. Syst. Evol. Microbiol.">
        <title>Complete genome sequence of Corynebacterium casei LMG S-19264T (=DSM 44701T), isolated from a smear-ripened cheese.</title>
        <authorList>
            <consortium name="US DOE Joint Genome Institute (JGI-PGF)"/>
            <person name="Walter F."/>
            <person name="Albersmeier A."/>
            <person name="Kalinowski J."/>
            <person name="Ruckert C."/>
        </authorList>
    </citation>
    <scope>NUCLEOTIDE SEQUENCE</scope>
    <source>
        <strain evidence="3">CGMCC 4.7308</strain>
    </source>
</reference>
<keyword evidence="1" id="KW-0560">Oxidoreductase</keyword>
<dbReference type="CDD" id="cd01097">
    <property type="entry name" value="Tetrahydromethanopterin_reductase"/>
    <property type="match status" value="1"/>
</dbReference>
<dbReference type="NCBIfam" id="TIGR03557">
    <property type="entry name" value="F420_G6P_family"/>
    <property type="match status" value="1"/>
</dbReference>
<dbReference type="PANTHER" id="PTHR43244:SF1">
    <property type="entry name" value="5,10-METHYLENETETRAHYDROMETHANOPTERIN REDUCTASE"/>
    <property type="match status" value="1"/>
</dbReference>
<organism evidence="3 4">
    <name type="scientific">Nakamurella endophytica</name>
    <dbReference type="NCBI Taxonomy" id="1748367"/>
    <lineage>
        <taxon>Bacteria</taxon>
        <taxon>Bacillati</taxon>
        <taxon>Actinomycetota</taxon>
        <taxon>Actinomycetes</taxon>
        <taxon>Nakamurellales</taxon>
        <taxon>Nakamurellaceae</taxon>
        <taxon>Nakamurella</taxon>
    </lineage>
</organism>
<sequence length="332" mass="35632">MTGARAGYRWGMASIGYTLMTEQSGPTNLVRFAQQAEQVGFDFLVSSDHYFPWLDEMGHAPNAWVTLGAVAQATDTVGLMTYVTCPTFRYHPAVVAQQAATLQILSGGRFTLGLGAGESLNEHIVGSGWPGANVRQERLVEAVQIISALFDGGYVSTAGPHFPVDSVKLWDLPDTRVPIGLAVSGRQSCELFSPLAEVMVGIDPEPQLAQWWDGARENPARKVAQLPISWDTDVDAAKERAHRLFRWSVGGWKVNAELPSTAGFDAASSLATPDVVAENIPCGADVDAVVSAAKEFFDAGYTDLALVQVGDDAQDTFFDAARSELLSALRAL</sequence>
<keyword evidence="4" id="KW-1185">Reference proteome</keyword>
<dbReference type="Gene3D" id="3.20.20.30">
    <property type="entry name" value="Luciferase-like domain"/>
    <property type="match status" value="1"/>
</dbReference>
<dbReference type="InterPro" id="IPR050564">
    <property type="entry name" value="F420-G6PD/mer"/>
</dbReference>